<gene>
    <name evidence="2" type="ORF">KOI35_25085</name>
</gene>
<protein>
    <recommendedName>
        <fullName evidence="4">Lipoprotein</fullName>
    </recommendedName>
</protein>
<evidence type="ECO:0008006" key="4">
    <source>
        <dbReference type="Google" id="ProtNLM"/>
    </source>
</evidence>
<dbReference type="RefSeq" id="WP_215790639.1">
    <property type="nucleotide sequence ID" value="NZ_JAHKKG010000007.1"/>
</dbReference>
<evidence type="ECO:0000256" key="1">
    <source>
        <dbReference type="SAM" id="SignalP"/>
    </source>
</evidence>
<organism evidence="2 3">
    <name type="scientific">Paractinoplanes bogorensis</name>
    <dbReference type="NCBI Taxonomy" id="1610840"/>
    <lineage>
        <taxon>Bacteria</taxon>
        <taxon>Bacillati</taxon>
        <taxon>Actinomycetota</taxon>
        <taxon>Actinomycetes</taxon>
        <taxon>Micromonosporales</taxon>
        <taxon>Micromonosporaceae</taxon>
        <taxon>Paractinoplanes</taxon>
    </lineage>
</organism>
<dbReference type="Proteomes" id="UP001519654">
    <property type="component" value="Unassembled WGS sequence"/>
</dbReference>
<evidence type="ECO:0000313" key="3">
    <source>
        <dbReference type="Proteomes" id="UP001519654"/>
    </source>
</evidence>
<keyword evidence="3" id="KW-1185">Reference proteome</keyword>
<feature type="signal peptide" evidence="1">
    <location>
        <begin position="1"/>
        <end position="24"/>
    </location>
</feature>
<dbReference type="EMBL" id="JAHKKG010000007">
    <property type="protein sequence ID" value="MBU2666789.1"/>
    <property type="molecule type" value="Genomic_DNA"/>
</dbReference>
<sequence length="259" mass="27713">MRRNLTAVLLVFGLVAGCASPGMRPVGDGAARTTPPPPPTPTVAKAPVQLDVTAVHRTKDPKTVLLTVSRLAGAEGCSSNPQIGYHTAENNMIYANVVQDSPRSDEVGVCVGHTPGEVRLTWADPIGDRVLVLNQEAWRPLGDYAYEKCSKTLGCDPPPSDHCDPFWVQVTVQAMDVSRHSTGHQEACAEPWMVMTVPDDPAVCGAEPRDGCDATTNTWRYFLKWNNAGWQTLARGAGAGCAGAPKEFPRKLCVGLAKP</sequence>
<evidence type="ECO:0000313" key="2">
    <source>
        <dbReference type="EMBL" id="MBU2666789.1"/>
    </source>
</evidence>
<reference evidence="2 3" key="1">
    <citation type="submission" date="2021-06" db="EMBL/GenBank/DDBJ databases">
        <title>Actinoplanes lichenicola sp. nov., and Actinoplanes ovalisporus sp. nov., isolated from lichen in Thailand.</title>
        <authorList>
            <person name="Saeng-In P."/>
            <person name="Kanchanasin P."/>
            <person name="Yuki M."/>
            <person name="Kudo T."/>
            <person name="Ohkuma M."/>
            <person name="Phongsopitanun W."/>
            <person name="Tanasupawat S."/>
        </authorList>
    </citation>
    <scope>NUCLEOTIDE SEQUENCE [LARGE SCALE GENOMIC DNA]</scope>
    <source>
        <strain evidence="2 3">NBRC 110975</strain>
    </source>
</reference>
<proteinExistence type="predicted"/>
<keyword evidence="1" id="KW-0732">Signal</keyword>
<accession>A0ABS5YTK3</accession>
<feature type="chain" id="PRO_5045403485" description="Lipoprotein" evidence="1">
    <location>
        <begin position="25"/>
        <end position="259"/>
    </location>
</feature>
<comment type="caution">
    <text evidence="2">The sequence shown here is derived from an EMBL/GenBank/DDBJ whole genome shotgun (WGS) entry which is preliminary data.</text>
</comment>
<dbReference type="PROSITE" id="PS51257">
    <property type="entry name" value="PROKAR_LIPOPROTEIN"/>
    <property type="match status" value="1"/>
</dbReference>
<name>A0ABS5YTK3_9ACTN</name>